<evidence type="ECO:0000256" key="4">
    <source>
        <dbReference type="ARBA" id="ARBA00023163"/>
    </source>
</evidence>
<comment type="subcellular location">
    <subcellularLocation>
        <location evidence="5">Cytoplasm</location>
    </subcellularLocation>
</comment>
<dbReference type="HAMAP" id="MF_01178">
    <property type="entry name" value="Crl"/>
    <property type="match status" value="1"/>
</dbReference>
<dbReference type="GO" id="GO:0005737">
    <property type="term" value="C:cytoplasm"/>
    <property type="evidence" value="ECO:0007669"/>
    <property type="project" value="UniProtKB-SubCell"/>
</dbReference>
<dbReference type="AlphaFoldDB" id="A0A1B8HAK6"/>
<dbReference type="Pfam" id="PF07417">
    <property type="entry name" value="Crl"/>
    <property type="match status" value="1"/>
</dbReference>
<evidence type="ECO:0000256" key="1">
    <source>
        <dbReference type="ARBA" id="ARBA00022490"/>
    </source>
</evidence>
<sequence>MSALVSDYTRGKLLRRFTALGPYIREPQCQDGHYFFDCLAVCVNADAAPEKREFYGWWLTLTPQEQGFVSEYRLGIFDKSGHWQENKLSRKETHDTVCNTLITFHPRLHAVLCELGLTLTPSPETPPPVKLPE</sequence>
<keyword evidence="4 5" id="KW-0804">Transcription</keyword>
<dbReference type="Proteomes" id="UP000092247">
    <property type="component" value="Unassembled WGS sequence"/>
</dbReference>
<dbReference type="InterPro" id="IPR009986">
    <property type="entry name" value="Tscrpt_reg_Crl"/>
</dbReference>
<keyword evidence="3 5" id="KW-0010">Activator</keyword>
<evidence type="ECO:0000256" key="3">
    <source>
        <dbReference type="ARBA" id="ARBA00023159"/>
    </source>
</evidence>
<organism evidence="6 7">
    <name type="scientific">Morganella psychrotolerans</name>
    <dbReference type="NCBI Taxonomy" id="368603"/>
    <lineage>
        <taxon>Bacteria</taxon>
        <taxon>Pseudomonadati</taxon>
        <taxon>Pseudomonadota</taxon>
        <taxon>Gammaproteobacteria</taxon>
        <taxon>Enterobacterales</taxon>
        <taxon>Morganellaceae</taxon>
        <taxon>Morganella</taxon>
    </lineage>
</organism>
<feature type="region of interest" description="Essential for activity" evidence="5">
    <location>
        <begin position="100"/>
        <end position="123"/>
    </location>
</feature>
<evidence type="ECO:0000313" key="7">
    <source>
        <dbReference type="Proteomes" id="UP000092247"/>
    </source>
</evidence>
<evidence type="ECO:0000313" key="6">
    <source>
        <dbReference type="EMBL" id="OBU06103.1"/>
    </source>
</evidence>
<proteinExistence type="inferred from homology"/>
<accession>A0A1B8HAK6</accession>
<evidence type="ECO:0000256" key="5">
    <source>
        <dbReference type="HAMAP-Rule" id="MF_01178"/>
    </source>
</evidence>
<reference evidence="6 7" key="1">
    <citation type="submission" date="2016-06" db="EMBL/GenBank/DDBJ databases">
        <authorList>
            <person name="Kjaerup R.B."/>
            <person name="Dalgaard T.S."/>
            <person name="Juul-Madsen H.R."/>
        </authorList>
    </citation>
    <scope>NUCLEOTIDE SEQUENCE [LARGE SCALE GENOMIC DNA]</scope>
    <source>
        <strain evidence="6 7">GCSL-Mp3</strain>
    </source>
</reference>
<evidence type="ECO:0000256" key="2">
    <source>
        <dbReference type="ARBA" id="ARBA00023015"/>
    </source>
</evidence>
<gene>
    <name evidence="5" type="primary">crl</name>
    <name evidence="6" type="ORF">AYY17_07105</name>
</gene>
<keyword evidence="1 5" id="KW-0963">Cytoplasm</keyword>
<comment type="function">
    <text evidence="5">Binds to the sigma-S subunit of RNA polymerase, activating expression of sigma-S-regulated genes. Stimulates RNA polymerase holoenzyme formation and may bind to several other sigma factors, such as sigma-70 and sigma-32.</text>
</comment>
<keyword evidence="2 5" id="KW-0805">Transcription regulation</keyword>
<dbReference type="Gene3D" id="3.30.310.230">
    <property type="entry name" value="Sigma factor-binding protein Crl monomer"/>
    <property type="match status" value="1"/>
</dbReference>
<comment type="similarity">
    <text evidence="5">Belongs to the Crl family.</text>
</comment>
<name>A0A1B8HAK6_9GAMM</name>
<comment type="caution">
    <text evidence="6">The sequence shown here is derived from an EMBL/GenBank/DDBJ whole genome shotgun (WGS) entry which is preliminary data.</text>
</comment>
<dbReference type="STRING" id="368603.AYY16_11200"/>
<dbReference type="NCBIfam" id="NF008217">
    <property type="entry name" value="PRK10984.1"/>
    <property type="match status" value="1"/>
</dbReference>
<dbReference type="GO" id="GO:0045893">
    <property type="term" value="P:positive regulation of DNA-templated transcription"/>
    <property type="evidence" value="ECO:0007669"/>
    <property type="project" value="UniProtKB-UniRule"/>
</dbReference>
<dbReference type="EMBL" id="LZEX01000023">
    <property type="protein sequence ID" value="OBU06103.1"/>
    <property type="molecule type" value="Genomic_DNA"/>
</dbReference>
<protein>
    <recommendedName>
        <fullName evidence="5">Sigma factor-binding protein Crl</fullName>
    </recommendedName>
</protein>
<dbReference type="InterPro" id="IPR038208">
    <property type="entry name" value="Tscrpt_reg_Crl_sf"/>
</dbReference>